<keyword evidence="3" id="KW-1185">Reference proteome</keyword>
<gene>
    <name evidence="2" type="ORF">NMK_2210</name>
</gene>
<dbReference type="RefSeq" id="WP_146187182.1">
    <property type="nucleotide sequence ID" value="NZ_BDOQ01000008.1"/>
</dbReference>
<evidence type="ECO:0000256" key="1">
    <source>
        <dbReference type="SAM" id="MobiDB-lite"/>
    </source>
</evidence>
<accession>A0A2R5FD60</accession>
<organism evidence="2 3">
    <name type="scientific">Novimethylophilus kurashikiensis</name>
    <dbReference type="NCBI Taxonomy" id="1825523"/>
    <lineage>
        <taxon>Bacteria</taxon>
        <taxon>Pseudomonadati</taxon>
        <taxon>Pseudomonadota</taxon>
        <taxon>Betaproteobacteria</taxon>
        <taxon>Nitrosomonadales</taxon>
        <taxon>Methylophilaceae</taxon>
        <taxon>Novimethylophilus</taxon>
    </lineage>
</organism>
<evidence type="ECO:0000313" key="2">
    <source>
        <dbReference type="EMBL" id="GBG14611.1"/>
    </source>
</evidence>
<dbReference type="EMBL" id="BDOQ01000008">
    <property type="protein sequence ID" value="GBG14611.1"/>
    <property type="molecule type" value="Genomic_DNA"/>
</dbReference>
<feature type="compositionally biased region" description="Low complexity" evidence="1">
    <location>
        <begin position="304"/>
        <end position="320"/>
    </location>
</feature>
<comment type="caution">
    <text evidence="2">The sequence shown here is derived from an EMBL/GenBank/DDBJ whole genome shotgun (WGS) entry which is preliminary data.</text>
</comment>
<proteinExistence type="predicted"/>
<name>A0A2R5FD60_9PROT</name>
<feature type="region of interest" description="Disordered" evidence="1">
    <location>
        <begin position="297"/>
        <end position="331"/>
    </location>
</feature>
<dbReference type="Proteomes" id="UP000245081">
    <property type="component" value="Unassembled WGS sequence"/>
</dbReference>
<dbReference type="AlphaFoldDB" id="A0A2R5FD60"/>
<evidence type="ECO:0000313" key="3">
    <source>
        <dbReference type="Proteomes" id="UP000245081"/>
    </source>
</evidence>
<protein>
    <submittedName>
        <fullName evidence="2">ZIP zinc transporter</fullName>
    </submittedName>
</protein>
<feature type="compositionally biased region" description="Pro residues" evidence="1">
    <location>
        <begin position="321"/>
        <end position="331"/>
    </location>
</feature>
<reference evidence="2 3" key="1">
    <citation type="journal article" date="2018" name="Environ. Microbiol.">
        <title>Isolation and genomic characterization of Novimethylophilus kurashikiensis gen. nov. sp. nov., a new lanthanide-dependent methylotrophic species of Methylophilaceae.</title>
        <authorList>
            <person name="Lv H."/>
            <person name="Sahin N."/>
            <person name="Tani A."/>
        </authorList>
    </citation>
    <scope>NUCLEOTIDE SEQUENCE [LARGE SCALE GENOMIC DNA]</scope>
    <source>
        <strain evidence="2 3">La2-4</strain>
    </source>
</reference>
<dbReference type="OrthoDB" id="9125380at2"/>
<sequence length="331" mass="34811">MQPSTYLKMIAGSLPEHGQGAVDDSLRLLAQEALGVPQIHFLRSPVAVDGKYHYFAVPSSVIASEPSPATPLAMALPGHPRHQGPGAYVLDAGIYKVVALFDGEQLDIVVNESELVGDFLNEQTLPLVKVPQDTEAWRFQSTFTKRNQLIADLTSRLSKFSLAGLVFSGIAVGGLSMVDGWLTAKLSADNDASAKSIASVVSTVNVASPLAKTLAEYQAKTSVAVRAGGWVDAYEVKNGKESFRLFVPSWITPDYISSLGAGVAADRDPVDEQLLILMKGEPAGGKTITSAETVAIKAEKAEEAQGAQPGQPGQPGQAGPATPPVPALKAR</sequence>